<protein>
    <recommendedName>
        <fullName evidence="3">VCBS repeat-containing protein</fullName>
    </recommendedName>
</protein>
<dbReference type="AlphaFoldDB" id="A0A381ZF46"/>
<accession>A0A381ZF46</accession>
<dbReference type="InterPro" id="IPR013517">
    <property type="entry name" value="FG-GAP"/>
</dbReference>
<dbReference type="EMBL" id="UINC01021037">
    <property type="protein sequence ID" value="SVA87744.1"/>
    <property type="molecule type" value="Genomic_DNA"/>
</dbReference>
<evidence type="ECO:0000313" key="2">
    <source>
        <dbReference type="EMBL" id="SVA87744.1"/>
    </source>
</evidence>
<gene>
    <name evidence="2" type="ORF">METZ01_LOCUS140598</name>
</gene>
<dbReference type="PANTHER" id="PTHR44103:SF1">
    <property type="entry name" value="PROPROTEIN CONVERTASE P"/>
    <property type="match status" value="1"/>
</dbReference>
<dbReference type="SUPFAM" id="SSF69318">
    <property type="entry name" value="Integrin alpha N-terminal domain"/>
    <property type="match status" value="1"/>
</dbReference>
<reference evidence="2" key="1">
    <citation type="submission" date="2018-05" db="EMBL/GenBank/DDBJ databases">
        <authorList>
            <person name="Lanie J.A."/>
            <person name="Ng W.-L."/>
            <person name="Kazmierczak K.M."/>
            <person name="Andrzejewski T.M."/>
            <person name="Davidsen T.M."/>
            <person name="Wayne K.J."/>
            <person name="Tettelin H."/>
            <person name="Glass J.I."/>
            <person name="Rusch D."/>
            <person name="Podicherti R."/>
            <person name="Tsui H.-C.T."/>
            <person name="Winkler M.E."/>
        </authorList>
    </citation>
    <scope>NUCLEOTIDE SEQUENCE</scope>
</reference>
<name>A0A381ZF46_9ZZZZ</name>
<dbReference type="Pfam" id="PF13517">
    <property type="entry name" value="FG-GAP_3"/>
    <property type="match status" value="2"/>
</dbReference>
<evidence type="ECO:0000256" key="1">
    <source>
        <dbReference type="ARBA" id="ARBA00022729"/>
    </source>
</evidence>
<dbReference type="InterPro" id="IPR028994">
    <property type="entry name" value="Integrin_alpha_N"/>
</dbReference>
<proteinExistence type="predicted"/>
<keyword evidence="1" id="KW-0732">Signal</keyword>
<evidence type="ECO:0008006" key="3">
    <source>
        <dbReference type="Google" id="ProtNLM"/>
    </source>
</evidence>
<feature type="non-terminal residue" evidence="2">
    <location>
        <position position="1"/>
    </location>
</feature>
<organism evidence="2">
    <name type="scientific">marine metagenome</name>
    <dbReference type="NCBI Taxonomy" id="408172"/>
    <lineage>
        <taxon>unclassified sequences</taxon>
        <taxon>metagenomes</taxon>
        <taxon>ecological metagenomes</taxon>
    </lineage>
</organism>
<feature type="non-terminal residue" evidence="2">
    <location>
        <position position="205"/>
    </location>
</feature>
<dbReference type="PANTHER" id="PTHR44103">
    <property type="entry name" value="PROPROTEIN CONVERTASE P"/>
    <property type="match status" value="1"/>
</dbReference>
<sequence>VTLSATSDSDVTVDYASSNDSLSFTAADIATSAIGAYDVHVADMDGDGDLDIVSASQSDSTIAWYENDGAANPSWSAADIATSADGALGVHVADMDGDGDLDIVSASLGDDTIAWYENNGAADPTWTAADIATSADGAYDVKVADMDGDGDLDIVSASRYDSTIAWYENNGAADPTWTAANIATSAAGVSELHVADMDSDGDLDI</sequence>
<dbReference type="Gene3D" id="2.130.10.130">
    <property type="entry name" value="Integrin alpha, N-terminal"/>
    <property type="match status" value="1"/>
</dbReference>